<evidence type="ECO:0000256" key="1">
    <source>
        <dbReference type="ARBA" id="ARBA00023015"/>
    </source>
</evidence>
<reference evidence="8" key="1">
    <citation type="submission" date="2020-06" db="EMBL/GenBank/DDBJ databases">
        <title>A chromosome-scale genome assembly of Talaromyces rugulosus W13939.</title>
        <authorList>
            <person name="Wang B."/>
            <person name="Guo L."/>
            <person name="Ye K."/>
            <person name="Wang L."/>
        </authorList>
    </citation>
    <scope>NUCLEOTIDE SEQUENCE [LARGE SCALE GENOMIC DNA]</scope>
    <source>
        <strain evidence="8">W13939</strain>
    </source>
</reference>
<keyword evidence="8" id="KW-1185">Reference proteome</keyword>
<evidence type="ECO:0000313" key="8">
    <source>
        <dbReference type="Proteomes" id="UP000509510"/>
    </source>
</evidence>
<dbReference type="PROSITE" id="PS50048">
    <property type="entry name" value="ZN2_CY6_FUNGAL_2"/>
    <property type="match status" value="1"/>
</dbReference>
<accession>A0A7H8R6U5</accession>
<dbReference type="Pfam" id="PF11951">
    <property type="entry name" value="Fungal_trans_2"/>
    <property type="match status" value="1"/>
</dbReference>
<dbReference type="SMART" id="SM00066">
    <property type="entry name" value="GAL4"/>
    <property type="match status" value="1"/>
</dbReference>
<dbReference type="GO" id="GO:0000981">
    <property type="term" value="F:DNA-binding transcription factor activity, RNA polymerase II-specific"/>
    <property type="evidence" value="ECO:0007669"/>
    <property type="project" value="InterPro"/>
</dbReference>
<keyword evidence="1" id="KW-0805">Transcription regulation</keyword>
<gene>
    <name evidence="7" type="ORF">TRUGW13939_09236</name>
</gene>
<dbReference type="OrthoDB" id="1924260at2759"/>
<evidence type="ECO:0000256" key="3">
    <source>
        <dbReference type="ARBA" id="ARBA00023163"/>
    </source>
</evidence>
<evidence type="ECO:0000256" key="5">
    <source>
        <dbReference type="SAM" id="MobiDB-lite"/>
    </source>
</evidence>
<dbReference type="AlphaFoldDB" id="A0A7H8R6U5"/>
<dbReference type="EMBL" id="CP055902">
    <property type="protein sequence ID" value="QKX62080.1"/>
    <property type="molecule type" value="Genomic_DNA"/>
</dbReference>
<dbReference type="Gene3D" id="4.10.240.10">
    <property type="entry name" value="Zn(2)-C6 fungal-type DNA-binding domain"/>
    <property type="match status" value="1"/>
</dbReference>
<dbReference type="PANTHER" id="PTHR47657">
    <property type="entry name" value="STEROL REGULATORY ELEMENT-BINDING PROTEIN ECM22"/>
    <property type="match status" value="1"/>
</dbReference>
<keyword evidence="3" id="KW-0804">Transcription</keyword>
<evidence type="ECO:0000256" key="2">
    <source>
        <dbReference type="ARBA" id="ARBA00023125"/>
    </source>
</evidence>
<dbReference type="KEGG" id="trg:TRUGW13939_09236"/>
<dbReference type="InterPro" id="IPR001138">
    <property type="entry name" value="Zn2Cys6_DnaBD"/>
</dbReference>
<dbReference type="InterPro" id="IPR036864">
    <property type="entry name" value="Zn2-C6_fun-type_DNA-bd_sf"/>
</dbReference>
<dbReference type="PANTHER" id="PTHR47657:SF12">
    <property type="entry name" value="ZN(II)2CYS6 TRANSCRIPTION FACTOR (EUROFUNG)"/>
    <property type="match status" value="1"/>
</dbReference>
<dbReference type="GO" id="GO:0008270">
    <property type="term" value="F:zinc ion binding"/>
    <property type="evidence" value="ECO:0007669"/>
    <property type="project" value="InterPro"/>
</dbReference>
<feature type="domain" description="Zn(2)-C6 fungal-type" evidence="6">
    <location>
        <begin position="19"/>
        <end position="49"/>
    </location>
</feature>
<organism evidence="7 8">
    <name type="scientific">Talaromyces rugulosus</name>
    <name type="common">Penicillium rugulosum</name>
    <dbReference type="NCBI Taxonomy" id="121627"/>
    <lineage>
        <taxon>Eukaryota</taxon>
        <taxon>Fungi</taxon>
        <taxon>Dikarya</taxon>
        <taxon>Ascomycota</taxon>
        <taxon>Pezizomycotina</taxon>
        <taxon>Eurotiomycetes</taxon>
        <taxon>Eurotiomycetidae</taxon>
        <taxon>Eurotiales</taxon>
        <taxon>Trichocomaceae</taxon>
        <taxon>Talaromyces</taxon>
        <taxon>Talaromyces sect. Islandici</taxon>
    </lineage>
</organism>
<dbReference type="Pfam" id="PF00172">
    <property type="entry name" value="Zn_clus"/>
    <property type="match status" value="1"/>
</dbReference>
<evidence type="ECO:0000259" key="6">
    <source>
        <dbReference type="PROSITE" id="PS50048"/>
    </source>
</evidence>
<proteinExistence type="predicted"/>
<dbReference type="RefSeq" id="XP_035348254.1">
    <property type="nucleotide sequence ID" value="XM_035492361.1"/>
</dbReference>
<dbReference type="SUPFAM" id="SSF57701">
    <property type="entry name" value="Zn2/Cys6 DNA-binding domain"/>
    <property type="match status" value="1"/>
</dbReference>
<sequence>MPGPGGGPPRRSHTKSRNGCKTCKRRHIRCDETFPQCRNCTKHNCRCDYMDTQAVRDEAPRSPGVPNLLMTPEIEAEIESWQFNGVPPFPELSQCPRNDWYRFSKTDLRLIHHIAGLSIDFHRRGLSETTVWAPKMPSILAIAVSSDFVMSAVLAFSASHLAYLTGSKETENLSYRHRGVAFKGLQNAIGTFSKANCNSILAASILLSWQATDWASLASLQRGMSSVLDSMHPYWKETSDIAQFLEGQRALRSFNMNLNSTYLSGATRYQGDDLERIDTSIADLQIIQKQVQHIPEYYERIHELLTFVKKLRNDMPIPSPEKAFERLQPLRTWLFWLPTKMLTGGERDLGALSILAQFYSTALALEPLFPEIEGSYLGCMAITPIENIDAILLARKSSIPYTPGAQLAATLMEFPRHIMTDYKSCIQWSQPVQPMNHFVTTPPSPYHQFHDISYETTAPYTPSIHSPPTFAIPTPPFHAQHMYGSHPNLSAVYVSSPLSSEGGDESLSDYSRQGGLEHSPAFSSPYNEELHHQLPTTDASAALNNIGLIHESPIMPIGAVAPELWT</sequence>
<dbReference type="PROSITE" id="PS00463">
    <property type="entry name" value="ZN2_CY6_FUNGAL_1"/>
    <property type="match status" value="1"/>
</dbReference>
<dbReference type="InterPro" id="IPR052400">
    <property type="entry name" value="Zn2-C6_fungal_TF"/>
</dbReference>
<name>A0A7H8R6U5_TALRU</name>
<keyword evidence="2" id="KW-0238">DNA-binding</keyword>
<dbReference type="GeneID" id="55996720"/>
<evidence type="ECO:0000313" key="7">
    <source>
        <dbReference type="EMBL" id="QKX62080.1"/>
    </source>
</evidence>
<keyword evidence="4" id="KW-0539">Nucleus</keyword>
<dbReference type="InterPro" id="IPR021858">
    <property type="entry name" value="Fun_TF"/>
</dbReference>
<evidence type="ECO:0000256" key="4">
    <source>
        <dbReference type="ARBA" id="ARBA00023242"/>
    </source>
</evidence>
<protein>
    <recommendedName>
        <fullName evidence="6">Zn(2)-C6 fungal-type domain-containing protein</fullName>
    </recommendedName>
</protein>
<dbReference type="CDD" id="cd00067">
    <property type="entry name" value="GAL4"/>
    <property type="match status" value="1"/>
</dbReference>
<feature type="region of interest" description="Disordered" evidence="5">
    <location>
        <begin position="496"/>
        <end position="531"/>
    </location>
</feature>
<dbReference type="Proteomes" id="UP000509510">
    <property type="component" value="Chromosome V"/>
</dbReference>
<dbReference type="GO" id="GO:0003677">
    <property type="term" value="F:DNA binding"/>
    <property type="evidence" value="ECO:0007669"/>
    <property type="project" value="UniProtKB-KW"/>
</dbReference>